<protein>
    <submittedName>
        <fullName evidence="1">Uncharacterized protein</fullName>
    </submittedName>
</protein>
<sequence>MILTTPCKYSTLDTSECSLRIDSAEIEIVSEFKYLGFMLDSCLNFGAHFPCRKICKKLYFFSRVASYLSVASRISIYYSTIQPHFDYCATVLYPSNLDGTSALQKLRNIGIRLIPECYRNTSAQIRLGGLRWLLCQERIFQFEIHNSPTRGNDNLYLPKLNHPSTMNCLFYKGLRYYNELHDDIKEHNL</sequence>
<proteinExistence type="predicted"/>
<comment type="caution">
    <text evidence="1">The sequence shown here is derived from an EMBL/GenBank/DDBJ whole genome shotgun (WGS) entry which is preliminary data.</text>
</comment>
<evidence type="ECO:0000313" key="1">
    <source>
        <dbReference type="EMBL" id="KAL3269421.1"/>
    </source>
</evidence>
<dbReference type="Proteomes" id="UP001516400">
    <property type="component" value="Unassembled WGS sequence"/>
</dbReference>
<dbReference type="AlphaFoldDB" id="A0ABD2MSR3"/>
<evidence type="ECO:0000313" key="2">
    <source>
        <dbReference type="Proteomes" id="UP001516400"/>
    </source>
</evidence>
<organism evidence="1 2">
    <name type="scientific">Cryptolaemus montrouzieri</name>
    <dbReference type="NCBI Taxonomy" id="559131"/>
    <lineage>
        <taxon>Eukaryota</taxon>
        <taxon>Metazoa</taxon>
        <taxon>Ecdysozoa</taxon>
        <taxon>Arthropoda</taxon>
        <taxon>Hexapoda</taxon>
        <taxon>Insecta</taxon>
        <taxon>Pterygota</taxon>
        <taxon>Neoptera</taxon>
        <taxon>Endopterygota</taxon>
        <taxon>Coleoptera</taxon>
        <taxon>Polyphaga</taxon>
        <taxon>Cucujiformia</taxon>
        <taxon>Coccinelloidea</taxon>
        <taxon>Coccinellidae</taxon>
        <taxon>Scymninae</taxon>
        <taxon>Scymnini</taxon>
        <taxon>Cryptolaemus</taxon>
    </lineage>
</organism>
<name>A0ABD2MSR3_9CUCU</name>
<keyword evidence="2" id="KW-1185">Reference proteome</keyword>
<dbReference type="EMBL" id="JABFTP020000021">
    <property type="protein sequence ID" value="KAL3269421.1"/>
    <property type="molecule type" value="Genomic_DNA"/>
</dbReference>
<accession>A0ABD2MSR3</accession>
<reference evidence="1 2" key="1">
    <citation type="journal article" date="2021" name="BMC Biol.">
        <title>Horizontally acquired antibacterial genes associated with adaptive radiation of ladybird beetles.</title>
        <authorList>
            <person name="Li H.S."/>
            <person name="Tang X.F."/>
            <person name="Huang Y.H."/>
            <person name="Xu Z.Y."/>
            <person name="Chen M.L."/>
            <person name="Du X.Y."/>
            <person name="Qiu B.Y."/>
            <person name="Chen P.T."/>
            <person name="Zhang W."/>
            <person name="Slipinski A."/>
            <person name="Escalona H.E."/>
            <person name="Waterhouse R.M."/>
            <person name="Zwick A."/>
            <person name="Pang H."/>
        </authorList>
    </citation>
    <scope>NUCLEOTIDE SEQUENCE [LARGE SCALE GENOMIC DNA]</scope>
    <source>
        <strain evidence="1">SYSU2018</strain>
    </source>
</reference>
<gene>
    <name evidence="1" type="ORF">HHI36_008491</name>
</gene>